<dbReference type="CDD" id="cd06171">
    <property type="entry name" value="Sigma70_r4"/>
    <property type="match status" value="1"/>
</dbReference>
<comment type="similarity">
    <text evidence="1">Belongs to the sigma-70 factor family. ECF subfamily.</text>
</comment>
<dbReference type="PROSITE" id="PS00622">
    <property type="entry name" value="HTH_LUXR_1"/>
    <property type="match status" value="1"/>
</dbReference>
<dbReference type="SMART" id="SM00421">
    <property type="entry name" value="HTH_LUXR"/>
    <property type="match status" value="1"/>
</dbReference>
<accession>A0AAE3MGM2</accession>
<name>A0AAE3MGM2_9BACT</name>
<protein>
    <submittedName>
        <fullName evidence="6">RNA polymerase sigma-70 factor</fullName>
    </submittedName>
</protein>
<dbReference type="SUPFAM" id="SSF88659">
    <property type="entry name" value="Sigma3 and sigma4 domains of RNA polymerase sigma factors"/>
    <property type="match status" value="1"/>
</dbReference>
<dbReference type="GO" id="GO:0006352">
    <property type="term" value="P:DNA-templated transcription initiation"/>
    <property type="evidence" value="ECO:0007669"/>
    <property type="project" value="InterPro"/>
</dbReference>
<proteinExistence type="inferred from homology"/>
<dbReference type="Pfam" id="PF08281">
    <property type="entry name" value="Sigma70_r4_2"/>
    <property type="match status" value="1"/>
</dbReference>
<evidence type="ECO:0000256" key="3">
    <source>
        <dbReference type="ARBA" id="ARBA00023082"/>
    </source>
</evidence>
<organism evidence="6 7">
    <name type="scientific">Plebeiibacterium marinum</name>
    <dbReference type="NCBI Taxonomy" id="2992111"/>
    <lineage>
        <taxon>Bacteria</taxon>
        <taxon>Pseudomonadati</taxon>
        <taxon>Bacteroidota</taxon>
        <taxon>Bacteroidia</taxon>
        <taxon>Marinilabiliales</taxon>
        <taxon>Marinilabiliaceae</taxon>
        <taxon>Plebeiibacterium</taxon>
    </lineage>
</organism>
<feature type="domain" description="HTH luxR-type" evidence="5">
    <location>
        <begin position="143"/>
        <end position="170"/>
    </location>
</feature>
<dbReference type="InterPro" id="IPR013324">
    <property type="entry name" value="RNA_pol_sigma_r3/r4-like"/>
</dbReference>
<dbReference type="InterPro" id="IPR013249">
    <property type="entry name" value="RNA_pol_sigma70_r4_t2"/>
</dbReference>
<dbReference type="PANTHER" id="PTHR43133">
    <property type="entry name" value="RNA POLYMERASE ECF-TYPE SIGMA FACTO"/>
    <property type="match status" value="1"/>
</dbReference>
<dbReference type="Gene3D" id="1.10.10.10">
    <property type="entry name" value="Winged helix-like DNA-binding domain superfamily/Winged helix DNA-binding domain"/>
    <property type="match status" value="1"/>
</dbReference>
<dbReference type="PANTHER" id="PTHR43133:SF46">
    <property type="entry name" value="RNA POLYMERASE SIGMA-70 FACTOR ECF SUBFAMILY"/>
    <property type="match status" value="1"/>
</dbReference>
<dbReference type="InterPro" id="IPR039425">
    <property type="entry name" value="RNA_pol_sigma-70-like"/>
</dbReference>
<dbReference type="GO" id="GO:0003677">
    <property type="term" value="F:DNA binding"/>
    <property type="evidence" value="ECO:0007669"/>
    <property type="project" value="InterPro"/>
</dbReference>
<dbReference type="InterPro" id="IPR000792">
    <property type="entry name" value="Tscrpt_reg_LuxR_C"/>
</dbReference>
<dbReference type="InterPro" id="IPR014284">
    <property type="entry name" value="RNA_pol_sigma-70_dom"/>
</dbReference>
<dbReference type="InterPro" id="IPR014327">
    <property type="entry name" value="RNA_pol_sigma70_bacteroid"/>
</dbReference>
<comment type="caution">
    <text evidence="6">The sequence shown here is derived from an EMBL/GenBank/DDBJ whole genome shotgun (WGS) entry which is preliminary data.</text>
</comment>
<evidence type="ECO:0000313" key="7">
    <source>
        <dbReference type="Proteomes" id="UP001207408"/>
    </source>
</evidence>
<gene>
    <name evidence="6" type="ORF">OM074_15975</name>
</gene>
<evidence type="ECO:0000259" key="5">
    <source>
        <dbReference type="PROSITE" id="PS00622"/>
    </source>
</evidence>
<dbReference type="SUPFAM" id="SSF88946">
    <property type="entry name" value="Sigma2 domain of RNA polymerase sigma factors"/>
    <property type="match status" value="1"/>
</dbReference>
<dbReference type="NCBIfam" id="TIGR02985">
    <property type="entry name" value="Sig70_bacteroi1"/>
    <property type="match status" value="1"/>
</dbReference>
<dbReference type="InterPro" id="IPR036388">
    <property type="entry name" value="WH-like_DNA-bd_sf"/>
</dbReference>
<reference evidence="6" key="1">
    <citation type="submission" date="2022-10" db="EMBL/GenBank/DDBJ databases">
        <authorList>
            <person name="Yu W.X."/>
        </authorList>
    </citation>
    <scope>NUCLEOTIDE SEQUENCE</scope>
    <source>
        <strain evidence="6">D04</strain>
    </source>
</reference>
<dbReference type="Pfam" id="PF04542">
    <property type="entry name" value="Sigma70_r2"/>
    <property type="match status" value="1"/>
</dbReference>
<dbReference type="EMBL" id="JAPDPI010000038">
    <property type="protein sequence ID" value="MCW3807135.1"/>
    <property type="molecule type" value="Genomic_DNA"/>
</dbReference>
<dbReference type="Gene3D" id="1.10.1740.10">
    <property type="match status" value="1"/>
</dbReference>
<keyword evidence="7" id="KW-1185">Reference proteome</keyword>
<keyword evidence="3" id="KW-0731">Sigma factor</keyword>
<sequence>MKTEEEHIFLQKLGKKDKAAYNQLYFQYYRILVLYSMKYVNDQGVAEDIVQDLFISLWEQDLDFNNIHAFTTYLYNSTRNKSLNYLKHINVKEKYVTSVKAESDSTFNLDEELDEHEIYRQIYAVIETLPDRCKQVLELHLQGKKNAEIAELLELSVETVKTQKKRAVKKLKNKIDPHVILLLVPYLFE</sequence>
<dbReference type="AlphaFoldDB" id="A0AAE3MGM2"/>
<dbReference type="PRINTS" id="PR00038">
    <property type="entry name" value="HTHLUXR"/>
</dbReference>
<dbReference type="Proteomes" id="UP001207408">
    <property type="component" value="Unassembled WGS sequence"/>
</dbReference>
<dbReference type="InterPro" id="IPR007627">
    <property type="entry name" value="RNA_pol_sigma70_r2"/>
</dbReference>
<keyword evidence="2" id="KW-0805">Transcription regulation</keyword>
<dbReference type="NCBIfam" id="TIGR02937">
    <property type="entry name" value="sigma70-ECF"/>
    <property type="match status" value="1"/>
</dbReference>
<keyword evidence="4" id="KW-0804">Transcription</keyword>
<evidence type="ECO:0000313" key="6">
    <source>
        <dbReference type="EMBL" id="MCW3807135.1"/>
    </source>
</evidence>
<dbReference type="GO" id="GO:0016987">
    <property type="term" value="F:sigma factor activity"/>
    <property type="evidence" value="ECO:0007669"/>
    <property type="project" value="UniProtKB-KW"/>
</dbReference>
<dbReference type="InterPro" id="IPR013325">
    <property type="entry name" value="RNA_pol_sigma_r2"/>
</dbReference>
<evidence type="ECO:0000256" key="1">
    <source>
        <dbReference type="ARBA" id="ARBA00010641"/>
    </source>
</evidence>
<evidence type="ECO:0000256" key="4">
    <source>
        <dbReference type="ARBA" id="ARBA00023163"/>
    </source>
</evidence>
<dbReference type="RefSeq" id="WP_301201242.1">
    <property type="nucleotide sequence ID" value="NZ_JAPDPI010000038.1"/>
</dbReference>
<evidence type="ECO:0000256" key="2">
    <source>
        <dbReference type="ARBA" id="ARBA00023015"/>
    </source>
</evidence>